<evidence type="ECO:0000259" key="14">
    <source>
        <dbReference type="PROSITE" id="PS51434"/>
    </source>
</evidence>
<dbReference type="Proteomes" id="UP000276133">
    <property type="component" value="Unassembled WGS sequence"/>
</dbReference>
<dbReference type="GO" id="GO:0017056">
    <property type="term" value="F:structural constituent of nuclear pore"/>
    <property type="evidence" value="ECO:0007669"/>
    <property type="project" value="InterPro"/>
</dbReference>
<sequence>MNSGFSSFGSPSGFNAASSLFSSSQNRTGALFGNSTTTQPTSTTGSLFGSGSTTAPSTTGFGFGSTTTTTPATTQTGTGNVKFSALSGQDSVTKNGVQSTIQTNHQCITAMKEYEGKSLEELRLEDYQANRKFPQTTSGFGTSTGLFGSSAQSTSSGFGSSGLFSSSSTAAKPFGGFGSSTTTTTPSTSTSIFGSQTKPAFGSFGTTQPSTTSSPFGAFGTSTQPSTTTTAFGQSTQPSTGLFGTSTAPTTGTSLFGSTTPSTSTTGGLFGSSTQQNQQQKPLFGGFGSTTTNTASTTPAFSFGTSTTQPSQPTSSIFGQSTTQSPLSANKPFGGFGTTTGTTSTGFGSSTTTTPSTGLFGSTQQKPAFGLGSSTASTGTSGFGTGFGSTSQTGTTGTAGTGSLFSSGFGNQPSTTTQSPFGTAATTSSPFGSSTTTGGLFGSTQPAATTTGTGLFGSTIAPGTATTGFGSSGFGTGTQPSTQQSIFGTTTTPSTGGLFGTSTASQPATFSLGSTGTGSTGLSFGSQPSNTFGSGLAQPTQASQLAQPAAPTTQPLIQQQLMALSNSPYGTASLLKSQLQDYSKKEDIFKPVSPVAQKPYITEATSPTKVPSFLNQTLPEYKGGLSMTLKLTPKPITLTKSKKADLFEGLDEEETPVFYPRKNIKKLMFKPQADQAARLSTSNSSINGDCQFVRKTNYFGEQAQITNDLTNVSDDGTQTTDNQSENGLATVAHPAGIVLERPGYFTIPSMGELGAMVDSKSGDCLVENFAIGRVDYGCITFPGFTNLTNLNLDDIVHIRRKEVHVYPDDSKKPPVGQGLNKPAEVTLHRIWPSDKQTRMPITDPIRIHTMGYSKKIEKATIDMDAEFVDYDPVTGSWTFKVKHFSKYGLDDSEDEEVQVGEANGTKAALVDPAKKEKEMLERQLKVIENRRFELMKQPMKKLSTITNQQWDMIKEYAPKNDKKLVDTSSVDVSTDETSDADIETVDSDGNRKSVCKQLVLDAEESVIDENKENKLYPNLAEFAKRENKVKTLYPNLDSLESDAQPVEMVEDKQELVGGEQAMDEVDFQEEKFKDTRKLADVFFGDERESDFFAASFSDDYQFTKLGSFSHKPITTGGLLKRGLGGLSTIDQENRIKIGEISSRLSTSQIGDQFHGQPKVLKTNITEAHKKVVPKVLKPQLWNRFKAHKPIKSAQRCVPMDKNEEKVPSSESQLVPSESAKSLIELKDSYTHDFLWCLTDLGLFNSRRFKANWSMNPSCYTFTQLSSMTKNSTFRNLCQIKSLNTLSMTDQIPSSKLDKIKENMEKFLAIQLGLTDFVNRKNLSLLKTKNGNELIKNLDECAENMRNSIVGDNPDADNVENFRIVLNLCYKLWGDIPDELKSENSNLNMSQYEIEQIRKRLLSEWLTHVSSHRIEKECKSLKFNKNKENYLNAIFSYLSGNRLLDACNIAVENSDYRLALLISQSSGSNDTVRAIMKKQLKEWFESNSDRFINNERLKIYILISGELVYNISDLKNQLINVCENIDWKRQFGIHLWYQSLPINSITDALNLYENSVKNNICTMPVPSYIEERVSDGQNSPDLFDTCFHLIKLYCNSEYPIENIVLPQNHGSNQLDHRLTWHLTMALQALQYNHITKFSMETLHNSFASQLQSTGLWHWAVFVLMHIDDDQRREKFVRLYLSRNVSSQSELNDSERFLIDKLKLPSEWVYEYKALRAKYEHLDENQLELLLKAHKWNEAHHVLIEHIAPDLFITKKFEKLGVYLNMLSKESTCINRWNYGGLVYMDFIRLHGKQDILFKFEDDEEDKLVDNDMVSEINEQLMSLSTRLKEFDAKSSKKLLCSLTMSQLLLKYFNVLNEMMNVNDQEMEDIARKMTKQNIEKAEQETLLVPDQDLLRTVMLKKVIYSKMFIAQKATRSRK</sequence>
<comment type="similarity">
    <text evidence="3">Belongs to the nucleoporin GLFG family.</text>
</comment>
<keyword evidence="6" id="KW-0068">Autocatalytic cleavage</keyword>
<keyword evidence="16" id="KW-1185">Reference proteome</keyword>
<protein>
    <recommendedName>
        <fullName evidence="4">Nuclear pore complex protein Nup98-Nup96</fullName>
    </recommendedName>
</protein>
<feature type="coiled-coil region" evidence="12">
    <location>
        <begin position="910"/>
        <end position="937"/>
    </location>
</feature>
<evidence type="ECO:0000256" key="2">
    <source>
        <dbReference type="ARBA" id="ARBA00004620"/>
    </source>
</evidence>
<evidence type="ECO:0000256" key="11">
    <source>
        <dbReference type="ARBA" id="ARBA00023242"/>
    </source>
</evidence>
<dbReference type="SUPFAM" id="SSF82215">
    <property type="entry name" value="C-terminal autoproteolytic domain of nucleoporin nup98"/>
    <property type="match status" value="1"/>
</dbReference>
<dbReference type="OrthoDB" id="3797628at2759"/>
<dbReference type="PANTHER" id="PTHR23198">
    <property type="entry name" value="NUCLEOPORIN"/>
    <property type="match status" value="1"/>
</dbReference>
<feature type="compositionally biased region" description="Low complexity" evidence="13">
    <location>
        <begin position="289"/>
        <end position="316"/>
    </location>
</feature>
<evidence type="ECO:0000256" key="8">
    <source>
        <dbReference type="ARBA" id="ARBA00022927"/>
    </source>
</evidence>
<dbReference type="Pfam" id="PF12110">
    <property type="entry name" value="Nup96"/>
    <property type="match status" value="1"/>
</dbReference>
<dbReference type="FunFam" id="3.30.1610.10:FF:000002">
    <property type="entry name" value="nuclear pore complex protein NUP98A"/>
    <property type="match status" value="1"/>
</dbReference>
<dbReference type="GO" id="GO:0051028">
    <property type="term" value="P:mRNA transport"/>
    <property type="evidence" value="ECO:0007669"/>
    <property type="project" value="UniProtKB-KW"/>
</dbReference>
<feature type="compositionally biased region" description="Polar residues" evidence="13">
    <location>
        <begin position="527"/>
        <end position="542"/>
    </location>
</feature>
<keyword evidence="11" id="KW-0539">Nucleus</keyword>
<dbReference type="InterPro" id="IPR036903">
    <property type="entry name" value="Nup98_auto-Pept-S59_dom_sf"/>
</dbReference>
<dbReference type="GO" id="GO:0031965">
    <property type="term" value="C:nuclear membrane"/>
    <property type="evidence" value="ECO:0007669"/>
    <property type="project" value="UniProtKB-SubCell"/>
</dbReference>
<gene>
    <name evidence="15" type="ORF">BpHYR1_016230</name>
</gene>
<evidence type="ECO:0000313" key="15">
    <source>
        <dbReference type="EMBL" id="RNA23314.1"/>
    </source>
</evidence>
<feature type="domain" description="Peptidase S59" evidence="14">
    <location>
        <begin position="741"/>
        <end position="884"/>
    </location>
</feature>
<keyword evidence="7" id="KW-0509">mRNA transport</keyword>
<evidence type="ECO:0000256" key="1">
    <source>
        <dbReference type="ARBA" id="ARBA00004567"/>
    </source>
</evidence>
<proteinExistence type="inferred from homology"/>
<dbReference type="Gene3D" id="1.10.10.2360">
    <property type="match status" value="1"/>
</dbReference>
<dbReference type="PANTHER" id="PTHR23198:SF6">
    <property type="entry name" value="NUCLEAR PORE COMPLEX PROTEIN NUP98-NUP96"/>
    <property type="match status" value="1"/>
</dbReference>
<dbReference type="InterPro" id="IPR021967">
    <property type="entry name" value="Nup98_C"/>
</dbReference>
<dbReference type="Pfam" id="PF21240">
    <property type="entry name" value="Nup98_GLEBS"/>
    <property type="match status" value="1"/>
</dbReference>
<dbReference type="GO" id="GO:0003723">
    <property type="term" value="F:RNA binding"/>
    <property type="evidence" value="ECO:0007669"/>
    <property type="project" value="TreeGrafter"/>
</dbReference>
<keyword evidence="8" id="KW-0653">Protein transport</keyword>
<dbReference type="Pfam" id="PF13634">
    <property type="entry name" value="Nucleoporin_FG"/>
    <property type="match status" value="6"/>
</dbReference>
<accession>A0A3M7RIN4</accession>
<dbReference type="STRING" id="10195.A0A3M7RIN4"/>
<comment type="subcellular location">
    <subcellularLocation>
        <location evidence="2">Nucleus membrane</location>
        <topology evidence="2">Peripheral membrane protein</topology>
        <orientation evidence="2">Nucleoplasmic side</orientation>
    </subcellularLocation>
    <subcellularLocation>
        <location evidence="1">Nucleus</location>
        <location evidence="1">Nuclear pore complex</location>
    </subcellularLocation>
</comment>
<evidence type="ECO:0000313" key="16">
    <source>
        <dbReference type="Proteomes" id="UP000276133"/>
    </source>
</evidence>
<dbReference type="GO" id="GO:0006405">
    <property type="term" value="P:RNA export from nucleus"/>
    <property type="evidence" value="ECO:0007669"/>
    <property type="project" value="TreeGrafter"/>
</dbReference>
<evidence type="ECO:0000256" key="7">
    <source>
        <dbReference type="ARBA" id="ARBA00022816"/>
    </source>
</evidence>
<feature type="compositionally biased region" description="Polar residues" evidence="13">
    <location>
        <begin position="486"/>
        <end position="508"/>
    </location>
</feature>
<dbReference type="FunFam" id="1.10.10.2360:FF:000001">
    <property type="entry name" value="Nuclear pore complex protein Nup98-Nup96"/>
    <property type="match status" value="1"/>
</dbReference>
<evidence type="ECO:0000256" key="9">
    <source>
        <dbReference type="ARBA" id="ARBA00023010"/>
    </source>
</evidence>
<keyword evidence="5" id="KW-0813">Transport</keyword>
<organism evidence="15 16">
    <name type="scientific">Brachionus plicatilis</name>
    <name type="common">Marine rotifer</name>
    <name type="synonym">Brachionus muelleri</name>
    <dbReference type="NCBI Taxonomy" id="10195"/>
    <lineage>
        <taxon>Eukaryota</taxon>
        <taxon>Metazoa</taxon>
        <taxon>Spiralia</taxon>
        <taxon>Gnathifera</taxon>
        <taxon>Rotifera</taxon>
        <taxon>Eurotatoria</taxon>
        <taxon>Monogononta</taxon>
        <taxon>Pseudotrocha</taxon>
        <taxon>Ploima</taxon>
        <taxon>Brachionidae</taxon>
        <taxon>Brachionus</taxon>
    </lineage>
</organism>
<keyword evidence="12" id="KW-0175">Coiled coil</keyword>
<evidence type="ECO:0000256" key="4">
    <source>
        <dbReference type="ARBA" id="ARBA00013472"/>
    </source>
</evidence>
<dbReference type="InterPro" id="IPR037665">
    <property type="entry name" value="Nucleoporin_S59-like"/>
</dbReference>
<dbReference type="GO" id="GO:0044614">
    <property type="term" value="C:nuclear pore cytoplasmic filaments"/>
    <property type="evidence" value="ECO:0007669"/>
    <property type="project" value="TreeGrafter"/>
</dbReference>
<dbReference type="GO" id="GO:0008139">
    <property type="term" value="F:nuclear localization sequence binding"/>
    <property type="evidence" value="ECO:0007669"/>
    <property type="project" value="TreeGrafter"/>
</dbReference>
<reference evidence="15 16" key="1">
    <citation type="journal article" date="2018" name="Sci. Rep.">
        <title>Genomic signatures of local adaptation to the degree of environmental predictability in rotifers.</title>
        <authorList>
            <person name="Franch-Gras L."/>
            <person name="Hahn C."/>
            <person name="Garcia-Roger E.M."/>
            <person name="Carmona M.J."/>
            <person name="Serra M."/>
            <person name="Gomez A."/>
        </authorList>
    </citation>
    <scope>NUCLEOTIDE SEQUENCE [LARGE SCALE GENOMIC DNA]</scope>
    <source>
        <strain evidence="15">HYR1</strain>
    </source>
</reference>
<feature type="compositionally biased region" description="Low complexity" evidence="13">
    <location>
        <begin position="258"/>
        <end position="274"/>
    </location>
</feature>
<dbReference type="Gene3D" id="3.30.1610.10">
    <property type="entry name" value="Peptidase S59, nucleoporin"/>
    <property type="match status" value="1"/>
</dbReference>
<comment type="caution">
    <text evidence="15">The sequence shown here is derived from an EMBL/GenBank/DDBJ whole genome shotgun (WGS) entry which is preliminary data.</text>
</comment>
<dbReference type="GO" id="GO:0003006">
    <property type="term" value="P:developmental process involved in reproduction"/>
    <property type="evidence" value="ECO:0007669"/>
    <property type="project" value="UniProtKB-ARBA"/>
</dbReference>
<dbReference type="PROSITE" id="PS51434">
    <property type="entry name" value="NUP_C"/>
    <property type="match status" value="1"/>
</dbReference>
<evidence type="ECO:0000256" key="10">
    <source>
        <dbReference type="ARBA" id="ARBA00023132"/>
    </source>
</evidence>
<feature type="compositionally biased region" description="Low complexity" evidence="13">
    <location>
        <begin position="339"/>
        <end position="380"/>
    </location>
</feature>
<feature type="region of interest" description="Disordered" evidence="13">
    <location>
        <begin position="31"/>
        <end position="81"/>
    </location>
</feature>
<dbReference type="GO" id="GO:0034398">
    <property type="term" value="P:telomere tethering at nuclear periphery"/>
    <property type="evidence" value="ECO:0007669"/>
    <property type="project" value="TreeGrafter"/>
</dbReference>
<evidence type="ECO:0000256" key="5">
    <source>
        <dbReference type="ARBA" id="ARBA00022448"/>
    </source>
</evidence>
<evidence type="ECO:0000256" key="3">
    <source>
        <dbReference type="ARBA" id="ARBA00008926"/>
    </source>
</evidence>
<dbReference type="EMBL" id="REGN01003312">
    <property type="protein sequence ID" value="RNA23314.1"/>
    <property type="molecule type" value="Genomic_DNA"/>
</dbReference>
<feature type="compositionally biased region" description="Low complexity" evidence="13">
    <location>
        <begin position="388"/>
        <end position="410"/>
    </location>
</feature>
<name>A0A3M7RIN4_BRAPC</name>
<evidence type="ECO:0000256" key="6">
    <source>
        <dbReference type="ARBA" id="ARBA00022813"/>
    </source>
</evidence>
<evidence type="ECO:0000256" key="13">
    <source>
        <dbReference type="SAM" id="MobiDB-lite"/>
    </source>
</evidence>
<dbReference type="Pfam" id="PF04096">
    <property type="entry name" value="Nucleoporin2"/>
    <property type="match status" value="1"/>
</dbReference>
<feature type="compositionally biased region" description="Polar residues" evidence="13">
    <location>
        <begin position="411"/>
        <end position="421"/>
    </location>
</feature>
<dbReference type="InterPro" id="IPR007230">
    <property type="entry name" value="Nup98_auto-Pept-S59_dom"/>
</dbReference>
<dbReference type="GO" id="GO:0000973">
    <property type="term" value="P:post-transcriptional tethering of RNA polymerase II gene DNA at nuclear periphery"/>
    <property type="evidence" value="ECO:0007669"/>
    <property type="project" value="TreeGrafter"/>
</dbReference>
<evidence type="ECO:0000256" key="12">
    <source>
        <dbReference type="SAM" id="Coils"/>
    </source>
</evidence>
<feature type="compositionally biased region" description="Low complexity" evidence="13">
    <location>
        <begin position="422"/>
        <end position="444"/>
    </location>
</feature>
<dbReference type="GO" id="GO:0006606">
    <property type="term" value="P:protein import into nucleus"/>
    <property type="evidence" value="ECO:0007669"/>
    <property type="project" value="TreeGrafter"/>
</dbReference>
<dbReference type="InterPro" id="IPR025574">
    <property type="entry name" value="Nucleoporin_FG_rpt"/>
</dbReference>
<keyword evidence="10" id="KW-0906">Nuclear pore complex</keyword>
<dbReference type="Gene3D" id="1.25.40.690">
    <property type="match status" value="1"/>
</dbReference>
<feature type="compositionally biased region" description="Low complexity" evidence="13">
    <location>
        <begin position="35"/>
        <end position="79"/>
    </location>
</feature>
<keyword evidence="9" id="KW-0811">Translocation</keyword>
<feature type="region of interest" description="Disordered" evidence="13">
    <location>
        <begin position="258"/>
        <end position="542"/>
    </location>
</feature>
<feature type="compositionally biased region" description="Polar residues" evidence="13">
    <location>
        <begin position="317"/>
        <end position="328"/>
    </location>
</feature>